<evidence type="ECO:0000313" key="2">
    <source>
        <dbReference type="Proteomes" id="UP000177763"/>
    </source>
</evidence>
<dbReference type="InterPro" id="IPR027417">
    <property type="entry name" value="P-loop_NTPase"/>
</dbReference>
<dbReference type="EMBL" id="MEVN01000005">
    <property type="protein sequence ID" value="OGC57781.1"/>
    <property type="molecule type" value="Genomic_DNA"/>
</dbReference>
<protein>
    <recommendedName>
        <fullName evidence="3">DNA polymerase III subunit delta</fullName>
    </recommendedName>
</protein>
<organism evidence="1 2">
    <name type="scientific">candidate division WWE3 bacterium RIFCSPLOWO2_12_FULL_36_10</name>
    <dbReference type="NCBI Taxonomy" id="1802630"/>
    <lineage>
        <taxon>Bacteria</taxon>
        <taxon>Katanobacteria</taxon>
    </lineage>
</organism>
<dbReference type="InterPro" id="IPR050238">
    <property type="entry name" value="DNA_Rep/Repair_Clamp_Loader"/>
</dbReference>
<dbReference type="Gene3D" id="3.40.50.300">
    <property type="entry name" value="P-loop containing nucleotide triphosphate hydrolases"/>
    <property type="match status" value="1"/>
</dbReference>
<evidence type="ECO:0008006" key="3">
    <source>
        <dbReference type="Google" id="ProtNLM"/>
    </source>
</evidence>
<dbReference type="SUPFAM" id="SSF52540">
    <property type="entry name" value="P-loop containing nucleoside triphosphate hydrolases"/>
    <property type="match status" value="1"/>
</dbReference>
<evidence type="ECO:0000313" key="1">
    <source>
        <dbReference type="EMBL" id="OGC57781.1"/>
    </source>
</evidence>
<dbReference type="STRING" id="1802630.A3H26_00660"/>
<dbReference type="Pfam" id="PF13177">
    <property type="entry name" value="DNA_pol3_delta2"/>
    <property type="match status" value="1"/>
</dbReference>
<name>A0A1F4VKQ9_UNCKA</name>
<dbReference type="GO" id="GO:0006261">
    <property type="term" value="P:DNA-templated DNA replication"/>
    <property type="evidence" value="ECO:0007669"/>
    <property type="project" value="TreeGrafter"/>
</dbReference>
<comment type="caution">
    <text evidence="1">The sequence shown here is derived from an EMBL/GenBank/DDBJ whole genome shotgun (WGS) entry which is preliminary data.</text>
</comment>
<dbReference type="Proteomes" id="UP000177763">
    <property type="component" value="Unassembled WGS sequence"/>
</dbReference>
<gene>
    <name evidence="1" type="ORF">A3H26_00660</name>
</gene>
<accession>A0A1F4VKQ9</accession>
<proteinExistence type="predicted"/>
<sequence length="218" mass="24876">MSSSVLIYGSTPEKRKAKIAELLKKTDLEQTPNNPDVLFVTTIEEKKSIGIEQIKQLVRYIWEKPFSHKQKTAIIENADILTIPAQNALLKVLEEPPIYAQIILCSKTEEALLPTVVSRCIKVQATGEREIILENNKLNEVLKMHLGGRLDWVSELGTLHKEEIILMLENWIRSERNRGVYKNINLITKVLNDVQKTNITLKLALEYLVLHLTTQNGD</sequence>
<reference evidence="1 2" key="1">
    <citation type="journal article" date="2016" name="Nat. Commun.">
        <title>Thousands of microbial genomes shed light on interconnected biogeochemical processes in an aquifer system.</title>
        <authorList>
            <person name="Anantharaman K."/>
            <person name="Brown C.T."/>
            <person name="Hug L.A."/>
            <person name="Sharon I."/>
            <person name="Castelle C.J."/>
            <person name="Probst A.J."/>
            <person name="Thomas B.C."/>
            <person name="Singh A."/>
            <person name="Wilkins M.J."/>
            <person name="Karaoz U."/>
            <person name="Brodie E.L."/>
            <person name="Williams K.H."/>
            <person name="Hubbard S.S."/>
            <person name="Banfield J.F."/>
        </authorList>
    </citation>
    <scope>NUCLEOTIDE SEQUENCE [LARGE SCALE GENOMIC DNA]</scope>
</reference>
<dbReference type="PANTHER" id="PTHR11669:SF8">
    <property type="entry name" value="DNA POLYMERASE III SUBUNIT DELTA"/>
    <property type="match status" value="1"/>
</dbReference>
<dbReference type="PANTHER" id="PTHR11669">
    <property type="entry name" value="REPLICATION FACTOR C / DNA POLYMERASE III GAMMA-TAU SUBUNIT"/>
    <property type="match status" value="1"/>
</dbReference>
<dbReference type="AlphaFoldDB" id="A0A1F4VKQ9"/>